<gene>
    <name evidence="3" type="ORF">AYI69_g5768</name>
</gene>
<keyword evidence="2" id="KW-0812">Transmembrane</keyword>
<feature type="compositionally biased region" description="Basic and acidic residues" evidence="1">
    <location>
        <begin position="84"/>
        <end position="100"/>
    </location>
</feature>
<proteinExistence type="predicted"/>
<organism evidence="3 4">
    <name type="scientific">Smittium culicis</name>
    <dbReference type="NCBI Taxonomy" id="133412"/>
    <lineage>
        <taxon>Eukaryota</taxon>
        <taxon>Fungi</taxon>
        <taxon>Fungi incertae sedis</taxon>
        <taxon>Zoopagomycota</taxon>
        <taxon>Kickxellomycotina</taxon>
        <taxon>Harpellomycetes</taxon>
        <taxon>Harpellales</taxon>
        <taxon>Legeriomycetaceae</taxon>
        <taxon>Smittium</taxon>
    </lineage>
</organism>
<accession>A0A1R1Y3G5</accession>
<feature type="transmembrane region" description="Helical" evidence="2">
    <location>
        <begin position="417"/>
        <end position="437"/>
    </location>
</feature>
<keyword evidence="2" id="KW-0472">Membrane</keyword>
<protein>
    <submittedName>
        <fullName evidence="3">Uncharacterized protein</fullName>
    </submittedName>
</protein>
<keyword evidence="2" id="KW-1133">Transmembrane helix</keyword>
<dbReference type="OrthoDB" id="5644996at2759"/>
<dbReference type="Proteomes" id="UP000187429">
    <property type="component" value="Unassembled WGS sequence"/>
</dbReference>
<feature type="compositionally biased region" description="Low complexity" evidence="1">
    <location>
        <begin position="63"/>
        <end position="77"/>
    </location>
</feature>
<evidence type="ECO:0000313" key="3">
    <source>
        <dbReference type="EMBL" id="OMJ21521.1"/>
    </source>
</evidence>
<sequence length="440" mass="51372">MGYDDEGLKTPLQPKTFSSERNELIPSSYIRGGSYSDEEFTENGSVEKTFIDKLDESSGNYSKNINRIPNKNINNSKKYNRHYPSSEREDTIEEMGRDENGTTGSRNSRNIDMRRNKSERSSVRYERDRDGHVVKTIDNRNFDNDRYTDNSLENDFQNVPRTINRGNFSEYQNNGGIDSTVQYSKDGVGSHSGNNYYHNSHSRGYKTPNDRNEYFDGRNNTDPEYDLMRKQAELENNRDNTLYDYSDNQKNGKSTKSKSLRRIPTGYSGKENTNVPYKTKLLKKDLNDGNEYYYEDEEDTYEDKYNRKSTNRASRPYSGAINRGSTGYNYPNGEISPRTVNEESVYENDENYRRRSKNLVIREKVAQEYKFRDIWFAILYIIVFYTYLGLAITFITRIPKSTYKNGNYFQLFSTSNIIGLIIGGFISFIYSLGFLFFCHM</sequence>
<evidence type="ECO:0000256" key="1">
    <source>
        <dbReference type="SAM" id="MobiDB-lite"/>
    </source>
</evidence>
<name>A0A1R1Y3G5_9FUNG</name>
<evidence type="ECO:0000313" key="4">
    <source>
        <dbReference type="Proteomes" id="UP000187429"/>
    </source>
</evidence>
<feature type="region of interest" description="Disordered" evidence="1">
    <location>
        <begin position="188"/>
        <end position="223"/>
    </location>
</feature>
<feature type="compositionally biased region" description="Basic and acidic residues" evidence="1">
    <location>
        <begin position="208"/>
        <end position="223"/>
    </location>
</feature>
<feature type="compositionally biased region" description="Basic and acidic residues" evidence="1">
    <location>
        <begin position="109"/>
        <end position="128"/>
    </location>
</feature>
<feature type="transmembrane region" description="Helical" evidence="2">
    <location>
        <begin position="374"/>
        <end position="396"/>
    </location>
</feature>
<dbReference type="AlphaFoldDB" id="A0A1R1Y3G5"/>
<feature type="region of interest" description="Disordered" evidence="1">
    <location>
        <begin position="62"/>
        <end position="128"/>
    </location>
</feature>
<dbReference type="EMBL" id="LSSM01002493">
    <property type="protein sequence ID" value="OMJ21521.1"/>
    <property type="molecule type" value="Genomic_DNA"/>
</dbReference>
<comment type="caution">
    <text evidence="3">The sequence shown here is derived from an EMBL/GenBank/DDBJ whole genome shotgun (WGS) entry which is preliminary data.</text>
</comment>
<feature type="region of interest" description="Disordered" evidence="1">
    <location>
        <begin position="309"/>
        <end position="334"/>
    </location>
</feature>
<reference evidence="4" key="1">
    <citation type="submission" date="2017-01" db="EMBL/GenBank/DDBJ databases">
        <authorList>
            <person name="Wang Y."/>
            <person name="White M."/>
            <person name="Kvist S."/>
            <person name="Moncalvo J.-M."/>
        </authorList>
    </citation>
    <scope>NUCLEOTIDE SEQUENCE [LARGE SCALE GENOMIC DNA]</scope>
    <source>
        <strain evidence="4">ID-206-W2</strain>
    </source>
</reference>
<keyword evidence="4" id="KW-1185">Reference proteome</keyword>
<feature type="region of interest" description="Disordered" evidence="1">
    <location>
        <begin position="1"/>
        <end position="40"/>
    </location>
</feature>
<evidence type="ECO:0000256" key="2">
    <source>
        <dbReference type="SAM" id="Phobius"/>
    </source>
</evidence>
<feature type="region of interest" description="Disordered" evidence="1">
    <location>
        <begin position="239"/>
        <end position="274"/>
    </location>
</feature>